<dbReference type="Gene3D" id="3.40.50.720">
    <property type="entry name" value="NAD(P)-binding Rossmann-like Domain"/>
    <property type="match status" value="1"/>
</dbReference>
<sequence length="225" mass="22943">MQDKVILVTGAFGALGQAVVKELSNRGAKVVAIDVAPEGEAEGAVLALAGVDITDPAATARAVARSVERVGPLDGLVNVAGGFTWETVLDGSVDSWDAMYRINVRTAMLMSQAVARELSGRGGAIVNIGAGASAKAAMGMGAYAASKAGVARLTEALAEELKDSGVRVNAVLPSIIDTARNREDMPDAQFDRWVAPSALATVVAFLLSDDAAAITGALLPVNGRV</sequence>
<evidence type="ECO:0000259" key="3">
    <source>
        <dbReference type="SMART" id="SM00822"/>
    </source>
</evidence>
<dbReference type="PANTHER" id="PTHR42760:SF135">
    <property type="entry name" value="BLL7886 PROTEIN"/>
    <property type="match status" value="1"/>
</dbReference>
<dbReference type="InterPro" id="IPR020904">
    <property type="entry name" value="Sc_DH/Rdtase_CS"/>
</dbReference>
<dbReference type="Proteomes" id="UP000562395">
    <property type="component" value="Unassembled WGS sequence"/>
</dbReference>
<feature type="domain" description="Ketoreductase" evidence="3">
    <location>
        <begin position="4"/>
        <end position="178"/>
    </location>
</feature>
<dbReference type="InterPro" id="IPR036291">
    <property type="entry name" value="NAD(P)-bd_dom_sf"/>
</dbReference>
<evidence type="ECO:0000256" key="1">
    <source>
        <dbReference type="ARBA" id="ARBA00006484"/>
    </source>
</evidence>
<dbReference type="PRINTS" id="PR00080">
    <property type="entry name" value="SDRFAMILY"/>
</dbReference>
<dbReference type="InterPro" id="IPR002347">
    <property type="entry name" value="SDR_fam"/>
</dbReference>
<proteinExistence type="inferred from homology"/>
<dbReference type="SMART" id="SM00822">
    <property type="entry name" value="PKS_KR"/>
    <property type="match status" value="1"/>
</dbReference>
<dbReference type="PANTHER" id="PTHR42760">
    <property type="entry name" value="SHORT-CHAIN DEHYDROGENASES/REDUCTASES FAMILY MEMBER"/>
    <property type="match status" value="1"/>
</dbReference>
<evidence type="ECO:0000313" key="5">
    <source>
        <dbReference type="Proteomes" id="UP000562395"/>
    </source>
</evidence>
<dbReference type="PRINTS" id="PR00081">
    <property type="entry name" value="GDHRDH"/>
</dbReference>
<name>A0A7W6EW80_9SPHN</name>
<dbReference type="PROSITE" id="PS00061">
    <property type="entry name" value="ADH_SHORT"/>
    <property type="match status" value="1"/>
</dbReference>
<dbReference type="Pfam" id="PF00106">
    <property type="entry name" value="adh_short"/>
    <property type="match status" value="1"/>
</dbReference>
<dbReference type="EMBL" id="JACICY010000004">
    <property type="protein sequence ID" value="MBB3860956.1"/>
    <property type="molecule type" value="Genomic_DNA"/>
</dbReference>
<organism evidence="4 5">
    <name type="scientific">Novosphingobium hassiacum</name>
    <dbReference type="NCBI Taxonomy" id="173676"/>
    <lineage>
        <taxon>Bacteria</taxon>
        <taxon>Pseudomonadati</taxon>
        <taxon>Pseudomonadota</taxon>
        <taxon>Alphaproteobacteria</taxon>
        <taxon>Sphingomonadales</taxon>
        <taxon>Sphingomonadaceae</taxon>
        <taxon>Novosphingobium</taxon>
    </lineage>
</organism>
<evidence type="ECO:0000313" key="4">
    <source>
        <dbReference type="EMBL" id="MBB3860956.1"/>
    </source>
</evidence>
<protein>
    <submittedName>
        <fullName evidence="4">NAD(P)-dependent dehydrogenase (Short-subunit alcohol dehydrogenase family)</fullName>
    </submittedName>
</protein>
<gene>
    <name evidence="4" type="ORF">GGQ88_002225</name>
</gene>
<accession>A0A7W6EW80</accession>
<dbReference type="AlphaFoldDB" id="A0A7W6EW80"/>
<reference evidence="4 5" key="1">
    <citation type="submission" date="2020-08" db="EMBL/GenBank/DDBJ databases">
        <title>Genomic Encyclopedia of Type Strains, Phase IV (KMG-IV): sequencing the most valuable type-strain genomes for metagenomic binning, comparative biology and taxonomic classification.</title>
        <authorList>
            <person name="Goeker M."/>
        </authorList>
    </citation>
    <scope>NUCLEOTIDE SEQUENCE [LARGE SCALE GENOMIC DNA]</scope>
    <source>
        <strain evidence="4 5">DSM 14552</strain>
    </source>
</reference>
<dbReference type="InterPro" id="IPR057326">
    <property type="entry name" value="KR_dom"/>
</dbReference>
<comment type="similarity">
    <text evidence="1 2">Belongs to the short-chain dehydrogenases/reductases (SDR) family.</text>
</comment>
<dbReference type="SUPFAM" id="SSF51735">
    <property type="entry name" value="NAD(P)-binding Rossmann-fold domains"/>
    <property type="match status" value="1"/>
</dbReference>
<keyword evidence="5" id="KW-1185">Reference proteome</keyword>
<evidence type="ECO:0000256" key="2">
    <source>
        <dbReference type="RuleBase" id="RU000363"/>
    </source>
</evidence>
<dbReference type="GO" id="GO:0016616">
    <property type="term" value="F:oxidoreductase activity, acting on the CH-OH group of donors, NAD or NADP as acceptor"/>
    <property type="evidence" value="ECO:0007669"/>
    <property type="project" value="TreeGrafter"/>
</dbReference>
<dbReference type="RefSeq" id="WP_183613194.1">
    <property type="nucleotide sequence ID" value="NZ_JACICY010000004.1"/>
</dbReference>
<comment type="caution">
    <text evidence="4">The sequence shown here is derived from an EMBL/GenBank/DDBJ whole genome shotgun (WGS) entry which is preliminary data.</text>
</comment>
<dbReference type="GO" id="GO:0030497">
    <property type="term" value="P:fatty acid elongation"/>
    <property type="evidence" value="ECO:0007669"/>
    <property type="project" value="TreeGrafter"/>
</dbReference>